<dbReference type="EMBL" id="AP028912">
    <property type="protein sequence ID" value="BES93108.1"/>
    <property type="molecule type" value="Genomic_DNA"/>
</dbReference>
<proteinExistence type="predicted"/>
<organism evidence="2 3">
    <name type="scientific">Nesidiocoris tenuis</name>
    <dbReference type="NCBI Taxonomy" id="355587"/>
    <lineage>
        <taxon>Eukaryota</taxon>
        <taxon>Metazoa</taxon>
        <taxon>Ecdysozoa</taxon>
        <taxon>Arthropoda</taxon>
        <taxon>Hexapoda</taxon>
        <taxon>Insecta</taxon>
        <taxon>Pterygota</taxon>
        <taxon>Neoptera</taxon>
        <taxon>Paraneoptera</taxon>
        <taxon>Hemiptera</taxon>
        <taxon>Heteroptera</taxon>
        <taxon>Panheteroptera</taxon>
        <taxon>Cimicomorpha</taxon>
        <taxon>Miridae</taxon>
        <taxon>Dicyphina</taxon>
        <taxon>Nesidiocoris</taxon>
    </lineage>
</organism>
<sequence>MLQMKKIALFATLLAAFQHVSFARYNSGWSAGWTWGGSGSNEGGRSSDSSVATVGLSDADLISMLYSSGSSSIAHDHPSLPQRIEYRRSYEVTEAPESDYDGVDGYDPRFDGHELQYQDNSILQSPDNARYLKSNNQPHLLQETPYASSSSTFMSGSNGNIIHAEYSTKIIHDPKL</sequence>
<keyword evidence="3" id="KW-1185">Reference proteome</keyword>
<keyword evidence="1" id="KW-0732">Signal</keyword>
<evidence type="ECO:0000256" key="1">
    <source>
        <dbReference type="SAM" id="SignalP"/>
    </source>
</evidence>
<feature type="signal peptide" evidence="1">
    <location>
        <begin position="1"/>
        <end position="23"/>
    </location>
</feature>
<feature type="chain" id="PRO_5046886727" evidence="1">
    <location>
        <begin position="24"/>
        <end position="176"/>
    </location>
</feature>
<gene>
    <name evidence="2" type="ORF">NTJ_05917</name>
</gene>
<dbReference type="Proteomes" id="UP001307889">
    <property type="component" value="Chromosome 4"/>
</dbReference>
<accession>A0ABN7AM41</accession>
<evidence type="ECO:0000313" key="3">
    <source>
        <dbReference type="Proteomes" id="UP001307889"/>
    </source>
</evidence>
<evidence type="ECO:0000313" key="2">
    <source>
        <dbReference type="EMBL" id="BES93108.1"/>
    </source>
</evidence>
<name>A0ABN7AM41_9HEMI</name>
<protein>
    <submittedName>
        <fullName evidence="2">Uncharacterized protein</fullName>
    </submittedName>
</protein>
<reference evidence="2 3" key="1">
    <citation type="submission" date="2023-09" db="EMBL/GenBank/DDBJ databases">
        <title>Nesidiocoris tenuis whole genome shotgun sequence.</title>
        <authorList>
            <person name="Shibata T."/>
            <person name="Shimoda M."/>
            <person name="Kobayashi T."/>
            <person name="Uehara T."/>
        </authorList>
    </citation>
    <scope>NUCLEOTIDE SEQUENCE [LARGE SCALE GENOMIC DNA]</scope>
    <source>
        <strain evidence="2 3">Japan</strain>
    </source>
</reference>